<name>A0AA36CJR6_9BILA</name>
<gene>
    <name evidence="1" type="ORF">MSPICULIGERA_LOCUS8027</name>
</gene>
<evidence type="ECO:0000313" key="2">
    <source>
        <dbReference type="Proteomes" id="UP001177023"/>
    </source>
</evidence>
<proteinExistence type="predicted"/>
<accession>A0AA36CJR6</accession>
<keyword evidence="2" id="KW-1185">Reference proteome</keyword>
<dbReference type="InterPro" id="IPR016187">
    <property type="entry name" value="CTDL_fold"/>
</dbReference>
<reference evidence="1" key="1">
    <citation type="submission" date="2023-06" db="EMBL/GenBank/DDBJ databases">
        <authorList>
            <person name="Delattre M."/>
        </authorList>
    </citation>
    <scope>NUCLEOTIDE SEQUENCE</scope>
    <source>
        <strain evidence="1">AF72</strain>
    </source>
</reference>
<dbReference type="Proteomes" id="UP001177023">
    <property type="component" value="Unassembled WGS sequence"/>
</dbReference>
<feature type="non-terminal residue" evidence="1">
    <location>
        <position position="1"/>
    </location>
</feature>
<evidence type="ECO:0000313" key="1">
    <source>
        <dbReference type="EMBL" id="CAJ0569551.1"/>
    </source>
</evidence>
<comment type="caution">
    <text evidence="1">The sequence shown here is derived from an EMBL/GenBank/DDBJ whole genome shotgun (WGS) entry which is preliminary data.</text>
</comment>
<sequence>MIRNVDISKAVDECKRYGATIASAVNADENKDILEFAIMSQVQKNEALFLGAKKVTTTTTTTTKATTTTVLKVCGYGWSVGPHGCYKYDGTLGSYDNRLAYCRGLNSYPTSVIDSEENRFVTDLARRGGAPLTFLDRRLPV</sequence>
<dbReference type="EMBL" id="CATQJA010002051">
    <property type="protein sequence ID" value="CAJ0569551.1"/>
    <property type="molecule type" value="Genomic_DNA"/>
</dbReference>
<organism evidence="1 2">
    <name type="scientific">Mesorhabditis spiculigera</name>
    <dbReference type="NCBI Taxonomy" id="96644"/>
    <lineage>
        <taxon>Eukaryota</taxon>
        <taxon>Metazoa</taxon>
        <taxon>Ecdysozoa</taxon>
        <taxon>Nematoda</taxon>
        <taxon>Chromadorea</taxon>
        <taxon>Rhabditida</taxon>
        <taxon>Rhabditina</taxon>
        <taxon>Rhabditomorpha</taxon>
        <taxon>Rhabditoidea</taxon>
        <taxon>Rhabditidae</taxon>
        <taxon>Mesorhabditinae</taxon>
        <taxon>Mesorhabditis</taxon>
    </lineage>
</organism>
<dbReference type="Gene3D" id="3.10.100.10">
    <property type="entry name" value="Mannose-Binding Protein A, subunit A"/>
    <property type="match status" value="1"/>
</dbReference>
<dbReference type="CDD" id="cd00037">
    <property type="entry name" value="CLECT"/>
    <property type="match status" value="1"/>
</dbReference>
<protein>
    <submittedName>
        <fullName evidence="1">Uncharacterized protein</fullName>
    </submittedName>
</protein>
<dbReference type="AlphaFoldDB" id="A0AA36CJR6"/>
<dbReference type="InterPro" id="IPR016186">
    <property type="entry name" value="C-type_lectin-like/link_sf"/>
</dbReference>
<dbReference type="SUPFAM" id="SSF56436">
    <property type="entry name" value="C-type lectin-like"/>
    <property type="match status" value="2"/>
</dbReference>